<reference evidence="1" key="1">
    <citation type="journal article" date="2020" name="New Phytol.">
        <title>Comparative genomics reveals dynamic genome evolution in host specialist ectomycorrhizal fungi.</title>
        <authorList>
            <person name="Lofgren L.A."/>
            <person name="Nguyen N.H."/>
            <person name="Vilgalys R."/>
            <person name="Ruytinx J."/>
            <person name="Liao H.L."/>
            <person name="Branco S."/>
            <person name="Kuo A."/>
            <person name="LaButti K."/>
            <person name="Lipzen A."/>
            <person name="Andreopoulos W."/>
            <person name="Pangilinan J."/>
            <person name="Riley R."/>
            <person name="Hundley H."/>
            <person name="Na H."/>
            <person name="Barry K."/>
            <person name="Grigoriev I.V."/>
            <person name="Stajich J.E."/>
            <person name="Kennedy P.G."/>
        </authorList>
    </citation>
    <scope>NUCLEOTIDE SEQUENCE</scope>
    <source>
        <strain evidence="1">S12</strain>
    </source>
</reference>
<evidence type="ECO:0000313" key="2">
    <source>
        <dbReference type="EMBL" id="KAG1791148.1"/>
    </source>
</evidence>
<dbReference type="EMBL" id="JABBWE010000044">
    <property type="protein sequence ID" value="KAG1791148.1"/>
    <property type="molecule type" value="Genomic_DNA"/>
</dbReference>
<dbReference type="OrthoDB" id="3236755at2759"/>
<evidence type="ECO:0000313" key="3">
    <source>
        <dbReference type="EMBL" id="KAG1799196.1"/>
    </source>
</evidence>
<dbReference type="GeneID" id="64593545"/>
<dbReference type="RefSeq" id="XP_041163595.1">
    <property type="nucleotide sequence ID" value="XM_041299781.1"/>
</dbReference>
<name>A0A9P7AIE7_9AGAM</name>
<evidence type="ECO:0000313" key="1">
    <source>
        <dbReference type="EMBL" id="KAG1790120.1"/>
    </source>
</evidence>
<dbReference type="AlphaFoldDB" id="A0A9P7AIE7"/>
<keyword evidence="4" id="KW-1185">Reference proteome</keyword>
<dbReference type="Proteomes" id="UP000719766">
    <property type="component" value="Unassembled WGS sequence"/>
</dbReference>
<gene>
    <name evidence="3" type="ORF">HD556DRAFT_1305449</name>
    <name evidence="2" type="ORF">HD556DRAFT_1310032</name>
    <name evidence="1" type="ORF">HD556DRAFT_1310904</name>
</gene>
<evidence type="ECO:0000313" key="4">
    <source>
        <dbReference type="Proteomes" id="UP000719766"/>
    </source>
</evidence>
<comment type="caution">
    <text evidence="1">The sequence shown here is derived from an EMBL/GenBank/DDBJ whole genome shotgun (WGS) entry which is preliminary data.</text>
</comment>
<dbReference type="EMBL" id="JABBWE010000053">
    <property type="protein sequence ID" value="KAG1790120.1"/>
    <property type="molecule type" value="Genomic_DNA"/>
</dbReference>
<sequence length="141" mass="15653">MMEHYNHKRAGLGLEVIGDTRFGTIYWAALSIKCGLPAFQAVLEDTDLGIDMAANPIAIDLILNNRQSKDNIVTCASKPPPDMSKRAALGIQKILQRKYGNVHDTAKYTDPKAEMQRRNSALAHLGLAEALHNQFEAYFRA</sequence>
<proteinExistence type="predicted"/>
<organism evidence="1 4">
    <name type="scientific">Suillus plorans</name>
    <dbReference type="NCBI Taxonomy" id="116603"/>
    <lineage>
        <taxon>Eukaryota</taxon>
        <taxon>Fungi</taxon>
        <taxon>Dikarya</taxon>
        <taxon>Basidiomycota</taxon>
        <taxon>Agaricomycotina</taxon>
        <taxon>Agaricomycetes</taxon>
        <taxon>Agaricomycetidae</taxon>
        <taxon>Boletales</taxon>
        <taxon>Suillineae</taxon>
        <taxon>Suillaceae</taxon>
        <taxon>Suillus</taxon>
    </lineage>
</organism>
<protein>
    <submittedName>
        <fullName evidence="1">Uncharacterized protein</fullName>
    </submittedName>
</protein>
<dbReference type="EMBL" id="JABBWE010000011">
    <property type="protein sequence ID" value="KAG1799196.1"/>
    <property type="molecule type" value="Genomic_DNA"/>
</dbReference>
<accession>A0A9P7AIE7</accession>